<dbReference type="Pfam" id="PF05069">
    <property type="entry name" value="Phage_tail_S"/>
    <property type="match status" value="1"/>
</dbReference>
<dbReference type="EMBL" id="WNKV01000024">
    <property type="protein sequence ID" value="MTW19100.1"/>
    <property type="molecule type" value="Genomic_DNA"/>
</dbReference>
<evidence type="ECO:0000313" key="2">
    <source>
        <dbReference type="Proteomes" id="UP000438991"/>
    </source>
</evidence>
<sequence>MSGATLETTIDDKLVLKAFGALRRAMGDTTPVMRAIGVGLVEGTHQRFESATDPQGQPWAALNPDYAPTKRGPGILRESAMRGGLMGSITFRASPGSVEVGTNKIYAAVHQFGATIQPREASHLVFRLASGVVHARSVTIPARPFLGVSKADEQTIAETITDALDRRMAKP</sequence>
<dbReference type="Proteomes" id="UP000438991">
    <property type="component" value="Unassembled WGS sequence"/>
</dbReference>
<evidence type="ECO:0000313" key="1">
    <source>
        <dbReference type="EMBL" id="MTW19100.1"/>
    </source>
</evidence>
<name>A0A9X5AV42_9BRAD</name>
<protein>
    <submittedName>
        <fullName evidence="1">Phage virion morphogenesis protein</fullName>
    </submittedName>
</protein>
<organism evidence="1 2">
    <name type="scientific">Rhodoplanes serenus</name>
    <dbReference type="NCBI Taxonomy" id="200615"/>
    <lineage>
        <taxon>Bacteria</taxon>
        <taxon>Pseudomonadati</taxon>
        <taxon>Pseudomonadota</taxon>
        <taxon>Alphaproteobacteria</taxon>
        <taxon>Hyphomicrobiales</taxon>
        <taxon>Nitrobacteraceae</taxon>
        <taxon>Rhodoplanes</taxon>
    </lineage>
</organism>
<proteinExistence type="predicted"/>
<dbReference type="RefSeq" id="WP_155481395.1">
    <property type="nucleotide sequence ID" value="NZ_WNKV01000024.1"/>
</dbReference>
<accession>A0A9X5AV42</accession>
<dbReference type="NCBIfam" id="TIGR01635">
    <property type="entry name" value="tail_comp_S"/>
    <property type="match status" value="1"/>
</dbReference>
<gene>
    <name evidence="1" type="ORF">GJ689_23150</name>
</gene>
<reference evidence="1 2" key="1">
    <citation type="submission" date="2019-11" db="EMBL/GenBank/DDBJ databases">
        <title>Whole-genome sequence of Rhodoplanes serenus DSM 18633, type strain.</title>
        <authorList>
            <person name="Kyndt J.A."/>
            <person name="Meyer T.E."/>
        </authorList>
    </citation>
    <scope>NUCLEOTIDE SEQUENCE [LARGE SCALE GENOMIC DNA]</scope>
    <source>
        <strain evidence="1 2">DSM 18633</strain>
    </source>
</reference>
<dbReference type="AlphaFoldDB" id="A0A9X5AV42"/>
<comment type="caution">
    <text evidence="1">The sequence shown here is derived from an EMBL/GenBank/DDBJ whole genome shotgun (WGS) entry which is preliminary data.</text>
</comment>
<dbReference type="InterPro" id="IPR006522">
    <property type="entry name" value="Phage_virion_morphogenesis"/>
</dbReference>